<protein>
    <submittedName>
        <fullName evidence="1">Uncharacterized protein</fullName>
    </submittedName>
</protein>
<sequence>MAVAIITFFLGCILGITVASLCSAAKTGDDLISSCTEEGEEQYHI</sequence>
<reference evidence="1" key="1">
    <citation type="journal article" date="2021" name="Proc. Natl. Acad. Sci. U.S.A.">
        <title>A Catalog of Tens of Thousands of Viruses from Human Metagenomes Reveals Hidden Associations with Chronic Diseases.</title>
        <authorList>
            <person name="Tisza M.J."/>
            <person name="Buck C.B."/>
        </authorList>
    </citation>
    <scope>NUCLEOTIDE SEQUENCE</scope>
    <source>
        <strain evidence="1">CttFh17</strain>
    </source>
</reference>
<organism evidence="1">
    <name type="scientific">Siphoviridae sp. cttFh17</name>
    <dbReference type="NCBI Taxonomy" id="2826491"/>
    <lineage>
        <taxon>Viruses</taxon>
        <taxon>Duplodnaviria</taxon>
        <taxon>Heunggongvirae</taxon>
        <taxon>Uroviricota</taxon>
        <taxon>Caudoviricetes</taxon>
    </lineage>
</organism>
<evidence type="ECO:0000313" key="1">
    <source>
        <dbReference type="EMBL" id="DAD94476.1"/>
    </source>
</evidence>
<accession>A0A8S5NJB6</accession>
<proteinExistence type="predicted"/>
<dbReference type="EMBL" id="BK015176">
    <property type="protein sequence ID" value="DAD94476.1"/>
    <property type="molecule type" value="Genomic_DNA"/>
</dbReference>
<name>A0A8S5NJB6_9CAUD</name>